<feature type="transmembrane region" description="Helical" evidence="8">
    <location>
        <begin position="79"/>
        <end position="100"/>
    </location>
</feature>
<organism evidence="10 11">
    <name type="scientific">Paenibacillus motobuensis</name>
    <dbReference type="NCBI Taxonomy" id="295324"/>
    <lineage>
        <taxon>Bacteria</taxon>
        <taxon>Bacillati</taxon>
        <taxon>Bacillota</taxon>
        <taxon>Bacilli</taxon>
        <taxon>Bacillales</taxon>
        <taxon>Paenibacillaceae</taxon>
        <taxon>Paenibacillus</taxon>
    </lineage>
</organism>
<comment type="subcellular location">
    <subcellularLocation>
        <location evidence="1 8">Cell membrane</location>
        <topology evidence="1 8">Multi-pass membrane protein</topology>
    </subcellularLocation>
</comment>
<keyword evidence="6 8" id="KW-1133">Transmembrane helix</keyword>
<evidence type="ECO:0000256" key="4">
    <source>
        <dbReference type="ARBA" id="ARBA00022475"/>
    </source>
</evidence>
<accession>A0ABN0XY89</accession>
<evidence type="ECO:0000256" key="8">
    <source>
        <dbReference type="RuleBase" id="RU363032"/>
    </source>
</evidence>
<reference evidence="10 11" key="1">
    <citation type="journal article" date="2019" name="Int. J. Syst. Evol. Microbiol.">
        <title>The Global Catalogue of Microorganisms (GCM) 10K type strain sequencing project: providing services to taxonomists for standard genome sequencing and annotation.</title>
        <authorList>
            <consortium name="The Broad Institute Genomics Platform"/>
            <consortium name="The Broad Institute Genome Sequencing Center for Infectious Disease"/>
            <person name="Wu L."/>
            <person name="Ma J."/>
        </authorList>
    </citation>
    <scope>NUCLEOTIDE SEQUENCE [LARGE SCALE GENOMIC DNA]</scope>
    <source>
        <strain evidence="10 11">JCM 12774</strain>
    </source>
</reference>
<evidence type="ECO:0000313" key="10">
    <source>
        <dbReference type="EMBL" id="GAA0376594.1"/>
    </source>
</evidence>
<comment type="caution">
    <text evidence="10">The sequence shown here is derived from an EMBL/GenBank/DDBJ whole genome shotgun (WGS) entry which is preliminary data.</text>
</comment>
<proteinExistence type="inferred from homology"/>
<evidence type="ECO:0000256" key="2">
    <source>
        <dbReference type="ARBA" id="ARBA00007069"/>
    </source>
</evidence>
<feature type="transmembrane region" description="Helical" evidence="8">
    <location>
        <begin position="21"/>
        <end position="42"/>
    </location>
</feature>
<feature type="transmembrane region" description="Helical" evidence="8">
    <location>
        <begin position="264"/>
        <end position="282"/>
    </location>
</feature>
<feature type="transmembrane region" description="Helical" evidence="8">
    <location>
        <begin position="204"/>
        <end position="226"/>
    </location>
</feature>
<name>A0ABN0XY89_9BACL</name>
<feature type="transmembrane region" description="Helical" evidence="8">
    <location>
        <begin position="164"/>
        <end position="183"/>
    </location>
</feature>
<feature type="domain" description="ABC transmembrane type-1" evidence="9">
    <location>
        <begin position="75"/>
        <end position="283"/>
    </location>
</feature>
<evidence type="ECO:0000259" key="9">
    <source>
        <dbReference type="PROSITE" id="PS50928"/>
    </source>
</evidence>
<evidence type="ECO:0000313" key="11">
    <source>
        <dbReference type="Proteomes" id="UP001500340"/>
    </source>
</evidence>
<evidence type="ECO:0000256" key="3">
    <source>
        <dbReference type="ARBA" id="ARBA00022448"/>
    </source>
</evidence>
<evidence type="ECO:0000256" key="6">
    <source>
        <dbReference type="ARBA" id="ARBA00022989"/>
    </source>
</evidence>
<feature type="transmembrane region" description="Helical" evidence="8">
    <location>
        <begin position="121"/>
        <end position="144"/>
    </location>
</feature>
<dbReference type="PANTHER" id="PTHR42929">
    <property type="entry name" value="INNER MEMBRANE ABC TRANSPORTER PERMEASE PROTEIN YDCU-RELATED-RELATED"/>
    <property type="match status" value="1"/>
</dbReference>
<keyword evidence="5 8" id="KW-0812">Transmembrane</keyword>
<dbReference type="InterPro" id="IPR035906">
    <property type="entry name" value="MetI-like_sf"/>
</dbReference>
<keyword evidence="11" id="KW-1185">Reference proteome</keyword>
<keyword evidence="3 8" id="KW-0813">Transport</keyword>
<dbReference type="SUPFAM" id="SSF161098">
    <property type="entry name" value="MetI-like"/>
    <property type="match status" value="1"/>
</dbReference>
<keyword evidence="4" id="KW-1003">Cell membrane</keyword>
<dbReference type="InterPro" id="IPR000515">
    <property type="entry name" value="MetI-like"/>
</dbReference>
<dbReference type="CDD" id="cd06261">
    <property type="entry name" value="TM_PBP2"/>
    <property type="match status" value="1"/>
</dbReference>
<comment type="similarity">
    <text evidence="2">Belongs to the binding-protein-dependent transport system permease family. CysTW subfamily.</text>
</comment>
<sequence length="320" mass="35441">MNDATLFYKKESEGVKRNNRWFLLGLVPFVVMIILFQLAPILSMVTGSISQGNGSGFTLDYYSRIIHSEFYLKAIKNSLLISTFSSVIGIVVGLICAYSITRFSSKVRDRLLMLSNMTSNFAGVPLAFAYIILLGSNGVFTLLFKQWGWSVFADFNLYSWAGLVLVYVYFQVPLALLLLYPSFYGIREQWKEAASLLGASKWQFWRTIGLPILTPAVFGTLGILFANGMGAYATAYALVGGNYNLLAVRIGSLVAGDVVNEPQLGNALAVILAFSTLLAVYLNHKMTQRSKMLQSGFASKNTRSLRIFPKLKSSAMKEEL</sequence>
<gene>
    <name evidence="10" type="ORF">GCM10008933_04780</name>
</gene>
<evidence type="ECO:0000256" key="1">
    <source>
        <dbReference type="ARBA" id="ARBA00004651"/>
    </source>
</evidence>
<keyword evidence="7 8" id="KW-0472">Membrane</keyword>
<dbReference type="Gene3D" id="1.10.3720.10">
    <property type="entry name" value="MetI-like"/>
    <property type="match status" value="1"/>
</dbReference>
<evidence type="ECO:0000256" key="7">
    <source>
        <dbReference type="ARBA" id="ARBA00023136"/>
    </source>
</evidence>
<dbReference type="EMBL" id="BAAACX010000004">
    <property type="protein sequence ID" value="GAA0376594.1"/>
    <property type="molecule type" value="Genomic_DNA"/>
</dbReference>
<protein>
    <submittedName>
        <fullName evidence="10">ABC transporter permease subunit</fullName>
    </submittedName>
</protein>
<dbReference type="PROSITE" id="PS50928">
    <property type="entry name" value="ABC_TM1"/>
    <property type="match status" value="1"/>
</dbReference>
<dbReference type="Proteomes" id="UP001500340">
    <property type="component" value="Unassembled WGS sequence"/>
</dbReference>
<evidence type="ECO:0000256" key="5">
    <source>
        <dbReference type="ARBA" id="ARBA00022692"/>
    </source>
</evidence>
<dbReference type="Pfam" id="PF00528">
    <property type="entry name" value="BPD_transp_1"/>
    <property type="match status" value="1"/>
</dbReference>
<dbReference type="PANTHER" id="PTHR42929:SF1">
    <property type="entry name" value="INNER MEMBRANE ABC TRANSPORTER PERMEASE PROTEIN YDCU-RELATED"/>
    <property type="match status" value="1"/>
</dbReference>